<dbReference type="SUPFAM" id="SSF53649">
    <property type="entry name" value="Alkaline phosphatase-like"/>
    <property type="match status" value="1"/>
</dbReference>
<evidence type="ECO:0000256" key="2">
    <source>
        <dbReference type="ARBA" id="ARBA00012647"/>
    </source>
</evidence>
<sequence length="158" mass="16313">MASPTRPSFMAMALALRSAEAHGPTSVTARAEDPTYRQQAAVPRSSETHGGEDVAVFARGPQAHLVHGVQEQSFVAHVMAFAACIEPYTDCSLPTPASPTAAVQRPPAPRRRAPGAGRLPSLPGAAGWGAAAAAAAARPALTPHPPGPCRRFEVFCSS</sequence>
<name>A0A5N4E526_CAMDR</name>
<dbReference type="EC" id="3.1.3.1" evidence="2"/>
<evidence type="ECO:0000313" key="7">
    <source>
        <dbReference type="Proteomes" id="UP000299084"/>
    </source>
</evidence>
<dbReference type="GO" id="GO:0004035">
    <property type="term" value="F:alkaline phosphatase activity"/>
    <property type="evidence" value="ECO:0007669"/>
    <property type="project" value="UniProtKB-EC"/>
</dbReference>
<proteinExistence type="predicted"/>
<keyword evidence="3" id="KW-0325">Glycoprotein</keyword>
<evidence type="ECO:0000256" key="5">
    <source>
        <dbReference type="SAM" id="MobiDB-lite"/>
    </source>
</evidence>
<feature type="binding site" evidence="4">
    <location>
        <position position="49"/>
    </location>
    <ligand>
        <name>Zn(2+)</name>
        <dbReference type="ChEBI" id="CHEBI:29105"/>
        <label>2</label>
    </ligand>
</feature>
<reference evidence="6 7" key="1">
    <citation type="journal article" date="2019" name="Mol. Ecol. Resour.">
        <title>Improving Illumina assemblies with Hi-C and long reads: an example with the North African dromedary.</title>
        <authorList>
            <person name="Elbers J.P."/>
            <person name="Rogers M.F."/>
            <person name="Perelman P.L."/>
            <person name="Proskuryakova A.A."/>
            <person name="Serdyukova N.A."/>
            <person name="Johnson W.E."/>
            <person name="Horin P."/>
            <person name="Corander J."/>
            <person name="Murphy D."/>
            <person name="Burger P.A."/>
        </authorList>
    </citation>
    <scope>NUCLEOTIDE SEQUENCE [LARGE SCALE GENOMIC DNA]</scope>
    <source>
        <strain evidence="6">Drom800</strain>
        <tissue evidence="6">Blood</tissue>
    </source>
</reference>
<evidence type="ECO:0000256" key="4">
    <source>
        <dbReference type="PIRSR" id="PIRSR601952-2"/>
    </source>
</evidence>
<evidence type="ECO:0000313" key="6">
    <source>
        <dbReference type="EMBL" id="KAB1278482.1"/>
    </source>
</evidence>
<evidence type="ECO:0000256" key="3">
    <source>
        <dbReference type="ARBA" id="ARBA00022622"/>
    </source>
</evidence>
<dbReference type="Pfam" id="PF00245">
    <property type="entry name" value="Alk_phosphatase"/>
    <property type="match status" value="1"/>
</dbReference>
<feature type="region of interest" description="Disordered" evidence="5">
    <location>
        <begin position="22"/>
        <end position="50"/>
    </location>
</feature>
<gene>
    <name evidence="6" type="ORF">Cadr_000007523</name>
</gene>
<keyword evidence="3" id="KW-0472">Membrane</keyword>
<dbReference type="InterPro" id="IPR017850">
    <property type="entry name" value="Alkaline_phosphatase_core_sf"/>
</dbReference>
<dbReference type="GO" id="GO:0046872">
    <property type="term" value="F:metal ion binding"/>
    <property type="evidence" value="ECO:0007669"/>
    <property type="project" value="UniProtKB-KW"/>
</dbReference>
<keyword evidence="3" id="KW-0336">GPI-anchor</keyword>
<organism evidence="6 7">
    <name type="scientific">Camelus dromedarius</name>
    <name type="common">Dromedary</name>
    <name type="synonym">Arabian camel</name>
    <dbReference type="NCBI Taxonomy" id="9838"/>
    <lineage>
        <taxon>Eukaryota</taxon>
        <taxon>Metazoa</taxon>
        <taxon>Chordata</taxon>
        <taxon>Craniata</taxon>
        <taxon>Vertebrata</taxon>
        <taxon>Euteleostomi</taxon>
        <taxon>Mammalia</taxon>
        <taxon>Eutheria</taxon>
        <taxon>Laurasiatheria</taxon>
        <taxon>Artiodactyla</taxon>
        <taxon>Tylopoda</taxon>
        <taxon>Camelidae</taxon>
        <taxon>Camelus</taxon>
    </lineage>
</organism>
<dbReference type="Proteomes" id="UP000299084">
    <property type="component" value="Unassembled WGS sequence"/>
</dbReference>
<comment type="caution">
    <text evidence="6">The sequence shown here is derived from an EMBL/GenBank/DDBJ whole genome shotgun (WGS) entry which is preliminary data.</text>
</comment>
<keyword evidence="7" id="KW-1185">Reference proteome</keyword>
<comment type="subcellular location">
    <subcellularLocation>
        <location evidence="1">Cell membrane</location>
        <topology evidence="1">Lipid-anchor</topology>
        <topology evidence="1">GPI-anchor</topology>
    </subcellularLocation>
</comment>
<feature type="region of interest" description="Disordered" evidence="5">
    <location>
        <begin position="95"/>
        <end position="122"/>
    </location>
</feature>
<dbReference type="InterPro" id="IPR001952">
    <property type="entry name" value="Alkaline_phosphatase"/>
</dbReference>
<evidence type="ECO:0000256" key="1">
    <source>
        <dbReference type="ARBA" id="ARBA00004609"/>
    </source>
</evidence>
<keyword evidence="4" id="KW-0862">Zinc</keyword>
<keyword evidence="4" id="KW-0479">Metal-binding</keyword>
<dbReference type="GO" id="GO:0005886">
    <property type="term" value="C:plasma membrane"/>
    <property type="evidence" value="ECO:0007669"/>
    <property type="project" value="UniProtKB-SubCell"/>
</dbReference>
<keyword evidence="3" id="KW-0449">Lipoprotein</keyword>
<dbReference type="AlphaFoldDB" id="A0A5N4E526"/>
<dbReference type="PANTHER" id="PTHR11596:SF30">
    <property type="entry name" value="INTESTINAL-TYPE ALKALINE PHOSPHATASE"/>
    <property type="match status" value="1"/>
</dbReference>
<dbReference type="Gene3D" id="3.40.720.10">
    <property type="entry name" value="Alkaline Phosphatase, subunit A"/>
    <property type="match status" value="1"/>
</dbReference>
<accession>A0A5N4E526</accession>
<dbReference type="EMBL" id="JWIN03000005">
    <property type="protein sequence ID" value="KAB1278482.1"/>
    <property type="molecule type" value="Genomic_DNA"/>
</dbReference>
<dbReference type="PANTHER" id="PTHR11596">
    <property type="entry name" value="ALKALINE PHOSPHATASE"/>
    <property type="match status" value="1"/>
</dbReference>
<protein>
    <recommendedName>
        <fullName evidence="2">alkaline phosphatase</fullName>
        <ecNumber evidence="2">3.1.3.1</ecNumber>
    </recommendedName>
</protein>
<comment type="cofactor">
    <cofactor evidence="4">
        <name>Zn(2+)</name>
        <dbReference type="ChEBI" id="CHEBI:29105"/>
    </cofactor>
    <text evidence="4">Binds 2 Zn(2+) ions.</text>
</comment>
<dbReference type="GO" id="GO:0098552">
    <property type="term" value="C:side of membrane"/>
    <property type="evidence" value="ECO:0007669"/>
    <property type="project" value="UniProtKB-KW"/>
</dbReference>